<name>A0A9N8DQX1_9STRA</name>
<comment type="caution">
    <text evidence="2">The sequence shown here is derived from an EMBL/GenBank/DDBJ whole genome shotgun (WGS) entry which is preliminary data.</text>
</comment>
<reference evidence="2" key="1">
    <citation type="submission" date="2020-06" db="EMBL/GenBank/DDBJ databases">
        <authorList>
            <consortium name="Plant Systems Biology data submission"/>
        </authorList>
    </citation>
    <scope>NUCLEOTIDE SEQUENCE</scope>
    <source>
        <strain evidence="2">D6</strain>
    </source>
</reference>
<evidence type="ECO:0000256" key="1">
    <source>
        <dbReference type="SAM" id="MobiDB-lite"/>
    </source>
</evidence>
<protein>
    <submittedName>
        <fullName evidence="2">Uncharacterized protein</fullName>
    </submittedName>
</protein>
<dbReference type="AlphaFoldDB" id="A0A9N8DQX1"/>
<evidence type="ECO:0000313" key="3">
    <source>
        <dbReference type="Proteomes" id="UP001153069"/>
    </source>
</evidence>
<sequence length="408" mass="46477">MQGVQQWSFAEQDCGSAKTAQNNNSNNSSISSSLIPTAASQQQHRHRHGTGLDTGISIDSSSTTPAAGMASTLTVVSQKRQSRAKIKLEIEKLNLLICQDYPRSGLDHDKLLCMLDPSAGYVDPNADYGAHRNNLQFPVHSASGMKFGTRSLGLRYENEHSEVYYGYKMCQFSRQHLQFLLNIQRAIYLSHPSSQIRNATQDYMRVNLVVGAQTGEHTDTFRGATPNFIFIEPGNTFHLRIRLFPKFHSSVVSYKGDYYIPHQYSPARLVMIGKNDKGDPHYFKFPPSTIDKLEPVGDLHSFIVVGIKQKKIQTAPSYYSVHHTTATLNIVSLADVLQDAKKHPVLRKPRPMFQLKHETNKWHIFYGWKHVHKWVAGTDSECRRIHVFYRPIREEVSASRARFFTWRD</sequence>
<keyword evidence="3" id="KW-1185">Reference proteome</keyword>
<organism evidence="2 3">
    <name type="scientific">Seminavis robusta</name>
    <dbReference type="NCBI Taxonomy" id="568900"/>
    <lineage>
        <taxon>Eukaryota</taxon>
        <taxon>Sar</taxon>
        <taxon>Stramenopiles</taxon>
        <taxon>Ochrophyta</taxon>
        <taxon>Bacillariophyta</taxon>
        <taxon>Bacillariophyceae</taxon>
        <taxon>Bacillariophycidae</taxon>
        <taxon>Naviculales</taxon>
        <taxon>Naviculaceae</taxon>
        <taxon>Seminavis</taxon>
    </lineage>
</organism>
<feature type="compositionally biased region" description="Low complexity" evidence="1">
    <location>
        <begin position="22"/>
        <end position="33"/>
    </location>
</feature>
<evidence type="ECO:0000313" key="2">
    <source>
        <dbReference type="EMBL" id="CAB9505070.1"/>
    </source>
</evidence>
<feature type="region of interest" description="Disordered" evidence="1">
    <location>
        <begin position="13"/>
        <end position="63"/>
    </location>
</feature>
<dbReference type="EMBL" id="CAICTM010000217">
    <property type="protein sequence ID" value="CAB9505070.1"/>
    <property type="molecule type" value="Genomic_DNA"/>
</dbReference>
<gene>
    <name evidence="2" type="ORF">SEMRO_218_G089950.1</name>
</gene>
<dbReference type="Proteomes" id="UP001153069">
    <property type="component" value="Unassembled WGS sequence"/>
</dbReference>
<proteinExistence type="predicted"/>
<feature type="compositionally biased region" description="Low complexity" evidence="1">
    <location>
        <begin position="53"/>
        <end position="63"/>
    </location>
</feature>
<accession>A0A9N8DQX1</accession>